<feature type="domain" description="TFIIS central" evidence="8">
    <location>
        <begin position="700"/>
        <end position="781"/>
    </location>
</feature>
<feature type="compositionally biased region" description="Pro residues" evidence="6">
    <location>
        <begin position="1025"/>
        <end position="1054"/>
    </location>
</feature>
<feature type="compositionally biased region" description="Basic and acidic residues" evidence="6">
    <location>
        <begin position="2007"/>
        <end position="2041"/>
    </location>
</feature>
<dbReference type="SMART" id="SM00510">
    <property type="entry name" value="TFS2M"/>
    <property type="match status" value="1"/>
</dbReference>
<feature type="compositionally biased region" description="Basic and acidic residues" evidence="6">
    <location>
        <begin position="2290"/>
        <end position="2303"/>
    </location>
</feature>
<dbReference type="PROSITE" id="PS50016">
    <property type="entry name" value="ZF_PHD_2"/>
    <property type="match status" value="1"/>
</dbReference>
<keyword evidence="3" id="KW-0862">Zinc</keyword>
<name>A0A8T2LEK1_ASTMX</name>
<dbReference type="GO" id="GO:0006351">
    <property type="term" value="P:DNA-templated transcription"/>
    <property type="evidence" value="ECO:0007669"/>
    <property type="project" value="InterPro"/>
</dbReference>
<feature type="compositionally biased region" description="Polar residues" evidence="6">
    <location>
        <begin position="1913"/>
        <end position="1926"/>
    </location>
</feature>
<dbReference type="Gene3D" id="3.30.40.10">
    <property type="entry name" value="Zinc/RING finger domain, C3HC4 (zinc finger)"/>
    <property type="match status" value="1"/>
</dbReference>
<dbReference type="Proteomes" id="UP000752171">
    <property type="component" value="Unassembled WGS sequence"/>
</dbReference>
<comment type="caution">
    <text evidence="9">The sequence shown here is derived from an EMBL/GenBank/DDBJ whole genome shotgun (WGS) entry which is preliminary data.</text>
</comment>
<feature type="compositionally biased region" description="Low complexity" evidence="6">
    <location>
        <begin position="1323"/>
        <end position="1354"/>
    </location>
</feature>
<feature type="region of interest" description="Disordered" evidence="6">
    <location>
        <begin position="2818"/>
        <end position="2952"/>
    </location>
</feature>
<dbReference type="InterPro" id="IPR001965">
    <property type="entry name" value="Znf_PHD"/>
</dbReference>
<dbReference type="InterPro" id="IPR013083">
    <property type="entry name" value="Znf_RING/FYVE/PHD"/>
</dbReference>
<dbReference type="Pfam" id="PF07744">
    <property type="entry name" value="SPOC"/>
    <property type="match status" value="1"/>
</dbReference>
<accession>A0A8T2LEK1</accession>
<feature type="compositionally biased region" description="Basic and acidic residues" evidence="6">
    <location>
        <begin position="2130"/>
        <end position="2151"/>
    </location>
</feature>
<feature type="compositionally biased region" description="Polar residues" evidence="6">
    <location>
        <begin position="2615"/>
        <end position="2636"/>
    </location>
</feature>
<keyword evidence="2 4" id="KW-0863">Zinc-finger</keyword>
<feature type="compositionally biased region" description="Basic and acidic residues" evidence="6">
    <location>
        <begin position="1883"/>
        <end position="1899"/>
    </location>
</feature>
<dbReference type="InterPro" id="IPR036575">
    <property type="entry name" value="TFIIS_cen_dom_sf"/>
</dbReference>
<feature type="compositionally biased region" description="Pro residues" evidence="6">
    <location>
        <begin position="978"/>
        <end position="990"/>
    </location>
</feature>
<feature type="compositionally biased region" description="Polar residues" evidence="6">
    <location>
        <begin position="2883"/>
        <end position="2893"/>
    </location>
</feature>
<dbReference type="InterPro" id="IPR019787">
    <property type="entry name" value="Znf_PHD-finger"/>
</dbReference>
<feature type="region of interest" description="Disordered" evidence="6">
    <location>
        <begin position="1740"/>
        <end position="2782"/>
    </location>
</feature>
<feature type="region of interest" description="Disordered" evidence="6">
    <location>
        <begin position="1369"/>
        <end position="1552"/>
    </location>
</feature>
<dbReference type="EMBL" id="JAICCE010000013">
    <property type="protein sequence ID" value="KAG9269899.1"/>
    <property type="molecule type" value="Genomic_DNA"/>
</dbReference>
<feature type="compositionally biased region" description="Polar residues" evidence="6">
    <location>
        <begin position="840"/>
        <end position="852"/>
    </location>
</feature>
<organism evidence="9 10">
    <name type="scientific">Astyanax mexicanus</name>
    <name type="common">Blind cave fish</name>
    <name type="synonym">Astyanax fasciatus mexicanus</name>
    <dbReference type="NCBI Taxonomy" id="7994"/>
    <lineage>
        <taxon>Eukaryota</taxon>
        <taxon>Metazoa</taxon>
        <taxon>Chordata</taxon>
        <taxon>Craniata</taxon>
        <taxon>Vertebrata</taxon>
        <taxon>Euteleostomi</taxon>
        <taxon>Actinopterygii</taxon>
        <taxon>Neopterygii</taxon>
        <taxon>Teleostei</taxon>
        <taxon>Ostariophysi</taxon>
        <taxon>Characiformes</taxon>
        <taxon>Characoidei</taxon>
        <taxon>Acestrorhamphidae</taxon>
        <taxon>Acestrorhamphinae</taxon>
        <taxon>Astyanax</taxon>
    </lineage>
</organism>
<gene>
    <name evidence="9" type="primary">DIDO1</name>
    <name evidence="9" type="ORF">AMEX_G16985</name>
</gene>
<keyword evidence="1" id="KW-0479">Metal-binding</keyword>
<feature type="compositionally biased region" description="Pro residues" evidence="6">
    <location>
        <begin position="2406"/>
        <end position="2417"/>
    </location>
</feature>
<evidence type="ECO:0000256" key="5">
    <source>
        <dbReference type="SAM" id="Coils"/>
    </source>
</evidence>
<evidence type="ECO:0000256" key="3">
    <source>
        <dbReference type="ARBA" id="ARBA00022833"/>
    </source>
</evidence>
<feature type="compositionally biased region" description="Basic and acidic residues" evidence="6">
    <location>
        <begin position="68"/>
        <end position="77"/>
    </location>
</feature>
<feature type="compositionally biased region" description="Low complexity" evidence="6">
    <location>
        <begin position="2584"/>
        <end position="2595"/>
    </location>
</feature>
<dbReference type="OrthoDB" id="1884872at2759"/>
<feature type="compositionally biased region" description="Polar residues" evidence="6">
    <location>
        <begin position="1751"/>
        <end position="1766"/>
    </location>
</feature>
<feature type="coiled-coil region" evidence="5">
    <location>
        <begin position="1588"/>
        <end position="1622"/>
    </location>
</feature>
<evidence type="ECO:0000256" key="1">
    <source>
        <dbReference type="ARBA" id="ARBA00022723"/>
    </source>
</evidence>
<dbReference type="InterPro" id="IPR003618">
    <property type="entry name" value="TFIIS_cen_dom"/>
</dbReference>
<dbReference type="PROSITE" id="PS51321">
    <property type="entry name" value="TFIIS_CENTRAL"/>
    <property type="match status" value="1"/>
</dbReference>
<dbReference type="CDD" id="cd15639">
    <property type="entry name" value="PHD_DIDO1_like"/>
    <property type="match status" value="1"/>
</dbReference>
<keyword evidence="5" id="KW-0175">Coiled coil</keyword>
<dbReference type="Gene3D" id="1.10.472.30">
    <property type="entry name" value="Transcription elongation factor S-II, central domain"/>
    <property type="match status" value="1"/>
</dbReference>
<feature type="compositionally biased region" description="Basic and acidic residues" evidence="6">
    <location>
        <begin position="1793"/>
        <end position="1815"/>
    </location>
</feature>
<dbReference type="PANTHER" id="PTHR11477">
    <property type="entry name" value="TRANSCRIPTION FACTOR S-II ZINC FINGER DOMAIN-CONTAINING PROTEIN"/>
    <property type="match status" value="1"/>
</dbReference>
<feature type="compositionally biased region" description="Polar residues" evidence="6">
    <location>
        <begin position="218"/>
        <end position="234"/>
    </location>
</feature>
<feature type="region of interest" description="Disordered" evidence="6">
    <location>
        <begin position="892"/>
        <end position="951"/>
    </location>
</feature>
<feature type="compositionally biased region" description="Low complexity" evidence="6">
    <location>
        <begin position="1369"/>
        <end position="1380"/>
    </location>
</feature>
<feature type="compositionally biased region" description="Polar residues" evidence="6">
    <location>
        <begin position="638"/>
        <end position="670"/>
    </location>
</feature>
<feature type="compositionally biased region" description="Polar residues" evidence="6">
    <location>
        <begin position="1387"/>
        <end position="1404"/>
    </location>
</feature>
<feature type="compositionally biased region" description="Basic and acidic residues" evidence="6">
    <location>
        <begin position="2745"/>
        <end position="2754"/>
    </location>
</feature>
<dbReference type="GO" id="GO:0008270">
    <property type="term" value="F:zinc ion binding"/>
    <property type="evidence" value="ECO:0007669"/>
    <property type="project" value="UniProtKB-KW"/>
</dbReference>
<dbReference type="InterPro" id="IPR033082">
    <property type="entry name" value="DIDO1_PHD"/>
</dbReference>
<evidence type="ECO:0000313" key="10">
    <source>
        <dbReference type="Proteomes" id="UP000752171"/>
    </source>
</evidence>
<feature type="compositionally biased region" description="Basic and acidic residues" evidence="6">
    <location>
        <begin position="2181"/>
        <end position="2192"/>
    </location>
</feature>
<evidence type="ECO:0000313" key="9">
    <source>
        <dbReference type="EMBL" id="KAG9269899.1"/>
    </source>
</evidence>
<evidence type="ECO:0000259" key="8">
    <source>
        <dbReference type="PROSITE" id="PS51321"/>
    </source>
</evidence>
<feature type="compositionally biased region" description="Basic and acidic residues" evidence="6">
    <location>
        <begin position="2359"/>
        <end position="2396"/>
    </location>
</feature>
<feature type="compositionally biased region" description="Polar residues" evidence="6">
    <location>
        <begin position="1412"/>
        <end position="1448"/>
    </location>
</feature>
<feature type="compositionally biased region" description="Basic and acidic residues" evidence="6">
    <location>
        <begin position="1835"/>
        <end position="1849"/>
    </location>
</feature>
<dbReference type="Pfam" id="PF00628">
    <property type="entry name" value="PHD"/>
    <property type="match status" value="1"/>
</dbReference>
<dbReference type="SUPFAM" id="SSF46942">
    <property type="entry name" value="Elongation factor TFIIS domain 2"/>
    <property type="match status" value="1"/>
</dbReference>
<feature type="compositionally biased region" description="Basic and acidic residues" evidence="6">
    <location>
        <begin position="894"/>
        <end position="914"/>
    </location>
</feature>
<feature type="compositionally biased region" description="Basic and acidic residues" evidence="6">
    <location>
        <begin position="557"/>
        <end position="572"/>
    </location>
</feature>
<evidence type="ECO:0000256" key="2">
    <source>
        <dbReference type="ARBA" id="ARBA00022771"/>
    </source>
</evidence>
<dbReference type="GO" id="GO:0005634">
    <property type="term" value="C:nucleus"/>
    <property type="evidence" value="ECO:0007669"/>
    <property type="project" value="TreeGrafter"/>
</dbReference>
<dbReference type="SMART" id="SM00249">
    <property type="entry name" value="PHD"/>
    <property type="match status" value="1"/>
</dbReference>
<protein>
    <submittedName>
        <fullName evidence="9">Death-inducer obliterator 1-like</fullName>
    </submittedName>
</protein>
<dbReference type="InterPro" id="IPR019786">
    <property type="entry name" value="Zinc_finger_PHD-type_CS"/>
</dbReference>
<feature type="compositionally biased region" description="Low complexity" evidence="6">
    <location>
        <begin position="819"/>
        <end position="830"/>
    </location>
</feature>
<feature type="compositionally biased region" description="Low complexity" evidence="6">
    <location>
        <begin position="2202"/>
        <end position="2215"/>
    </location>
</feature>
<dbReference type="PROSITE" id="PS01359">
    <property type="entry name" value="ZF_PHD_1"/>
    <property type="match status" value="1"/>
</dbReference>
<feature type="compositionally biased region" description="Acidic residues" evidence="6">
    <location>
        <begin position="1459"/>
        <end position="1474"/>
    </location>
</feature>
<feature type="region of interest" description="Disordered" evidence="6">
    <location>
        <begin position="817"/>
        <end position="852"/>
    </location>
</feature>
<feature type="compositionally biased region" description="Basic residues" evidence="6">
    <location>
        <begin position="54"/>
        <end position="67"/>
    </location>
</feature>
<evidence type="ECO:0000256" key="4">
    <source>
        <dbReference type="PROSITE-ProRule" id="PRU00146"/>
    </source>
</evidence>
<feature type="domain" description="PHD-type" evidence="7">
    <location>
        <begin position="284"/>
        <end position="338"/>
    </location>
</feature>
<feature type="compositionally biased region" description="Polar residues" evidence="6">
    <location>
        <begin position="1935"/>
        <end position="1955"/>
    </location>
</feature>
<feature type="compositionally biased region" description="Basic and acidic residues" evidence="6">
    <location>
        <begin position="2271"/>
        <end position="2282"/>
    </location>
</feature>
<feature type="region of interest" description="Disordered" evidence="6">
    <location>
        <begin position="1641"/>
        <end position="1674"/>
    </location>
</feature>
<feature type="compositionally biased region" description="Basic and acidic residues" evidence="6">
    <location>
        <begin position="501"/>
        <end position="510"/>
    </location>
</feature>
<reference evidence="9 10" key="1">
    <citation type="submission" date="2021-07" db="EMBL/GenBank/DDBJ databases">
        <authorList>
            <person name="Imarazene B."/>
            <person name="Zahm M."/>
            <person name="Klopp C."/>
            <person name="Cabau C."/>
            <person name="Beille S."/>
            <person name="Jouanno E."/>
            <person name="Castinel A."/>
            <person name="Lluch J."/>
            <person name="Gil L."/>
            <person name="Kuchtly C."/>
            <person name="Lopez Roques C."/>
            <person name="Donnadieu C."/>
            <person name="Parrinello H."/>
            <person name="Journot L."/>
            <person name="Du K."/>
            <person name="Schartl M."/>
            <person name="Retaux S."/>
            <person name="Guiguen Y."/>
        </authorList>
    </citation>
    <scope>NUCLEOTIDE SEQUENCE [LARGE SCALE GENOMIC DNA]</scope>
    <source>
        <strain evidence="9">Pach_M1</strain>
        <tissue evidence="9">Testis</tissue>
    </source>
</reference>
<feature type="compositionally biased region" description="Basic and acidic residues" evidence="6">
    <location>
        <begin position="2217"/>
        <end position="2229"/>
    </location>
</feature>
<proteinExistence type="predicted"/>
<feature type="region of interest" description="Disordered" evidence="6">
    <location>
        <begin position="975"/>
        <end position="1058"/>
    </location>
</feature>
<dbReference type="Pfam" id="PF07500">
    <property type="entry name" value="TFIIS_M"/>
    <property type="match status" value="1"/>
</dbReference>
<feature type="compositionally biased region" description="Basic residues" evidence="6">
    <location>
        <begin position="2918"/>
        <end position="2946"/>
    </location>
</feature>
<feature type="region of interest" description="Disordered" evidence="6">
    <location>
        <begin position="218"/>
        <end position="280"/>
    </location>
</feature>
<feature type="compositionally biased region" description="Polar residues" evidence="6">
    <location>
        <begin position="538"/>
        <end position="556"/>
    </location>
</feature>
<feature type="compositionally biased region" description="Basic and acidic residues" evidence="6">
    <location>
        <begin position="586"/>
        <end position="601"/>
    </location>
</feature>
<feature type="region of interest" description="Disordered" evidence="6">
    <location>
        <begin position="501"/>
        <end position="678"/>
    </location>
</feature>
<feature type="compositionally biased region" description="Polar residues" evidence="6">
    <location>
        <begin position="936"/>
        <end position="951"/>
    </location>
</feature>
<feature type="compositionally biased region" description="Polar residues" evidence="6">
    <location>
        <begin position="1983"/>
        <end position="1993"/>
    </location>
</feature>
<feature type="compositionally biased region" description="Polar residues" evidence="6">
    <location>
        <begin position="2042"/>
        <end position="2052"/>
    </location>
</feature>
<dbReference type="PANTHER" id="PTHR11477:SF13">
    <property type="entry name" value="DEATH-INDUCER OBLITERATOR 1"/>
    <property type="match status" value="1"/>
</dbReference>
<evidence type="ECO:0000256" key="6">
    <source>
        <dbReference type="SAM" id="MobiDB-lite"/>
    </source>
</evidence>
<feature type="compositionally biased region" description="Acidic residues" evidence="6">
    <location>
        <begin position="1501"/>
        <end position="1518"/>
    </location>
</feature>
<sequence length="2952" mass="328772">MEEAGEGHQALADNTSNASEVPKRWGFRRSTIARREFMEEVGNLDNTPVSAPRRGARQARGRGRGRGRGKEAGEARPDSPAPKRGRGRGGRKSAPANLSFVPLAAPPDAPTTTNFGGSSFVGLGTTQQKTANSAANLQSSIQLQAVSDIEASSEAAVSDQTEDSDDLTLRELQERARNRRRLEEASALLVTDLNLNTNSVNKGVGEAHEQKRCLESEQNNDLRVQGGASSSCSDQRAGRSLDASNTDQKTVRVVVTNEMEEEAMQSEDSDKPLNDSSEESDPNAIYCICRQTHNNRFMICCDRCQEWFHGDCVGITEARGRLLEKNGEDYICPTCSPCQSPVDFLKQPVLSRAALSSSSESLLSSSAGEDRPSEDEGIRGKIRKATTLSTKRKFKIFQPVKVEAALLGREKEDESKVNQKATEEKAAAPKCIGPGCFNYALPESVYCGHQCIIRHAAVAMQTISEPKPQPQIQPKPAPKPVPKIQKRTFLEKLFKRKVVEKPVKEEEGSSKEAVVSSAMEEPVAAPLCADPEPKATGAQESTAIAPSVFYKSTTVKDVTEHVENKAETKEDAPQVEPPSPPASSDVPEKEEKTEKADEKASSPDPPLRKPVCNPLPSRAKKTMPGSPRLAGIRPLQPEPSQSKKSTVTVSEKPSQNNKPTIEPQVQTPSSGPAPEIRVLPVTPAPVAPSRPLQAHPNMQMRQNIRRSLTEALSKRVSESDDLEMSESDVGRLAVNIEREMFNMYYTTDNKYKNKYRTLLLSLKDPRNKGLFYQVMKGYITPFKLTRLNQQELQGVENIAATPLKEDPPPVCVNMEEPLSVSEENVVKSESTASSLEEKASTSQARPSQPRKVSTAVSDIISSMLKDTTSEHKAHLFDLKCRICTGQISADEDPDAKTLKKEELKEPKEVQEEKPQFVIQMFDKKPEESDSVMESPASPTAEDTSMETTPSEFSPMVIPEVSLVSITRRDPRTAAYRPAPVPTVAPPPAQAPPLAQAPPHAQVTPLTWAPPPAKALPSAQALVPTQAPPPPQAPPTAQAPPPAWAPPIAKAPPPAQASVIEKEKVEEPKIQVQPLPLPPPPPMPKSILMKPSAPSLPRFYTASGSTTRMARSLTPGENETGQFLSKQDTVWKGFLNMLNVAKFVTKAYLISGSASAELLKKDLPDTIHIGGRILPQTVWEYVEKVKTSVTKELSLIRFHPATDEEEVAYVSLFSYFNSRRRFGVVSNICNSVKDLYLIPLSAKESIPSLLLPLEGPGLEEQHPNLILGLAICQKMKRPGAPSQEFDEKRPRLLVPLDSQGVSLPTKPTVPDVKLLDGSEPYDPDIPISTTPPGSPPAGGSPDSSSSSSSSLTGPSALSSILSVVNPLMSGSAGTAKTASSSLVPPSGAGTSSSNNPLQTILNTLFGNKKQDSDLTANTSESSPSGAKEPSVTSPTSVDPIVQQYQQTPKDTLVEKIELKLDDDDRPYDPEEEYDPPVEYQNVATLNFNEISSSTNKVVDGEGGGDDDDDDRPYDPEEEYNLGSKVDTQLVSSTNVTTVSEIQPPVDPEMKNDMAYDPEDETLFEEMQTYLADTSTPTTSQYETAPSVTLSEQQRLLEELNRQIEEQKRQLEEQEEALRLQRAAVGVSMAHFSVSDALMSPPPCFGREPEEPTVKAPAGSTVNTSRDPRQSRNIRQDSVVDNINMDNDEVNSINESFMRKQALTQATFLEPSNNVVVHDISMPEHKLEIDTDISSITLTDKRSTSIDRKHQHQSASELDESTQSSSNEKNQHSDSRTQRHSSKPENNSSPRRRSRQNDRRSHHEEKSSRVSRGEADRYRRRGKRSPERSRRSRSRSRSRDRDRSRSRRQERVSSSQRDRHRHRSTSRHRTRRDQRSPRLHSTQSRRSEQREDDKSRQKEQSPSRPRRRSIDHSTELAQSTKQEASMQVQGDELPNKASENGEQNASEVHQGTENNQPSHRRQPSTDLSGLHDKVSQREQLPLMTNLYQGDVSQPGSEKFGTENKPALESAKEEHSNKDFKVRDENRDEPEVPKDHFSQRDHSELPSQRNRNTGLIRQADLLLPEPQSFQSEGAPQRDPRQSSENSPHTSRENSLQRDDFWQDDSERFHRRGQPRFERSLLHQSEADQFPSIRDSRGNVPHDEPVFSGQRDEKQSFGSLHSQRGHSSYHEIDHKRQFPQRIPQTHREDSTEREQPFSKNESLSGPPDLQRRQPPQRVLQTHREGSLEHERPYFRNQTALSGPPDMASGGPDLRFNREALAVRPSQGHRGNLAPDETHQNNHDNYPERIPPSYGEERETNKVSHNADRYSGNFPLQETESGHQRGLPYRPAHLQEGNFVQPEAEETDFKNHPHQMPSSRRRGSFHEDDAEQLHHQDHAPADFSQRERDIPRELYFREQFRPRAPGDQWRGPPPRVHGPRGPPLGTLMTPRGPIAIRPRMPRAPHPERFENSAPGPNFGPRGPYLRPRMVGDAGTSPNFETFEGAEPSINKNVRPRGPSPVSHMFEAESPQNPVFRSRFQGPGMSEGHRPRMLRPRGPSFGPRMFEGPRPGPLRFRNVMGGPRGLCQPRHEVPRGPIDVGGPPHPQFDNGNPELPNLNNPKDFHGTSDFDPDQPFDEAQPQGSDESNFHNSANESFSNPQEQRYPLGRWTQGQPRIPMSRSHSCNLPETPQFPDVGSDIKGPQRFDEVGEQGTLEEIDEPHFEEPDVYKGSMDCEDDTQTKVPRFNLPRDFSRQRAPSPHFSGLRMPAPRNKESFEDTKPYSPRFLNAPTFTQLQRPPGPKGNEIPGLLPRTRLQMVRPLIVRPQMVRPQMVRPLMVRPEVVQPQTQLVGGPSKEPDVRPLRLSGPLLPTPPGGPIRMQNPRMQRPQGPPARGPNTGINPPRFDDKFNNPQRQSSQTLIHEGPAEEHGNEGEESSSQDSSPVKHGKRWRRRPRKREGRNKAARKQRIKERRKSGGEG</sequence>
<dbReference type="InterPro" id="IPR012921">
    <property type="entry name" value="SPOC_C"/>
</dbReference>
<dbReference type="SUPFAM" id="SSF57903">
    <property type="entry name" value="FYVE/PHD zinc finger"/>
    <property type="match status" value="1"/>
</dbReference>
<feature type="compositionally biased region" description="Polar residues" evidence="6">
    <location>
        <begin position="1480"/>
        <end position="1495"/>
    </location>
</feature>
<feature type="compositionally biased region" description="Basic and acidic residues" evidence="6">
    <location>
        <begin position="2086"/>
        <end position="2104"/>
    </location>
</feature>
<dbReference type="InterPro" id="IPR011011">
    <property type="entry name" value="Znf_FYVE_PHD"/>
</dbReference>
<feature type="compositionally biased region" description="Polar residues" evidence="6">
    <location>
        <begin position="2152"/>
        <end position="2162"/>
    </location>
</feature>
<feature type="compositionally biased region" description="Basic residues" evidence="6">
    <location>
        <begin position="1856"/>
        <end position="1870"/>
    </location>
</feature>
<feature type="compositionally biased region" description="Polar residues" evidence="6">
    <location>
        <begin position="1524"/>
        <end position="1539"/>
    </location>
</feature>
<dbReference type="GO" id="GO:0097190">
    <property type="term" value="P:apoptotic signaling pathway"/>
    <property type="evidence" value="ECO:0007669"/>
    <property type="project" value="InterPro"/>
</dbReference>
<feature type="compositionally biased region" description="Acidic residues" evidence="6">
    <location>
        <begin position="258"/>
        <end position="267"/>
    </location>
</feature>
<feature type="region of interest" description="Disordered" evidence="6">
    <location>
        <begin position="1"/>
        <end position="102"/>
    </location>
</feature>
<feature type="region of interest" description="Disordered" evidence="6">
    <location>
        <begin position="1295"/>
        <end position="1354"/>
    </location>
</feature>
<evidence type="ECO:0000259" key="7">
    <source>
        <dbReference type="PROSITE" id="PS50016"/>
    </source>
</evidence>